<evidence type="ECO:0000259" key="9">
    <source>
        <dbReference type="Pfam" id="PF12949"/>
    </source>
</evidence>
<keyword evidence="6" id="KW-0539">Nucleus</keyword>
<keyword evidence="4" id="KW-1133">Transmembrane helix</keyword>
<reference evidence="10" key="2">
    <citation type="journal article" date="2020" name="Nat. Commun.">
        <title>Large-scale genome sequencing of mycorrhizal fungi provides insights into the early evolution of symbiotic traits.</title>
        <authorList>
            <person name="Miyauchi S."/>
            <person name="Kiss E."/>
            <person name="Kuo A."/>
            <person name="Drula E."/>
            <person name="Kohler A."/>
            <person name="Sanchez-Garcia M."/>
            <person name="Morin E."/>
            <person name="Andreopoulos B."/>
            <person name="Barry K.W."/>
            <person name="Bonito G."/>
            <person name="Buee M."/>
            <person name="Carver A."/>
            <person name="Chen C."/>
            <person name="Cichocki N."/>
            <person name="Clum A."/>
            <person name="Culley D."/>
            <person name="Crous P.W."/>
            <person name="Fauchery L."/>
            <person name="Girlanda M."/>
            <person name="Hayes R.D."/>
            <person name="Keri Z."/>
            <person name="LaButti K."/>
            <person name="Lipzen A."/>
            <person name="Lombard V."/>
            <person name="Magnuson J."/>
            <person name="Maillard F."/>
            <person name="Murat C."/>
            <person name="Nolan M."/>
            <person name="Ohm R.A."/>
            <person name="Pangilinan J."/>
            <person name="Pereira M.F."/>
            <person name="Perotto S."/>
            <person name="Peter M."/>
            <person name="Pfister S."/>
            <person name="Riley R."/>
            <person name="Sitrit Y."/>
            <person name="Stielow J.B."/>
            <person name="Szollosi G."/>
            <person name="Zifcakova L."/>
            <person name="Stursova M."/>
            <person name="Spatafora J.W."/>
            <person name="Tedersoo L."/>
            <person name="Vaario L.M."/>
            <person name="Yamada A."/>
            <person name="Yan M."/>
            <person name="Wang P."/>
            <person name="Xu J."/>
            <person name="Bruns T."/>
            <person name="Baldrian P."/>
            <person name="Vilgalys R."/>
            <person name="Dunand C."/>
            <person name="Henrissat B."/>
            <person name="Grigoriev I.V."/>
            <person name="Hibbett D."/>
            <person name="Nagy L.G."/>
            <person name="Martin F.M."/>
        </authorList>
    </citation>
    <scope>NUCLEOTIDE SEQUENCE</scope>
    <source>
        <strain evidence="10">BED1</strain>
    </source>
</reference>
<dbReference type="Pfam" id="PF12949">
    <property type="entry name" value="HeH"/>
    <property type="match status" value="1"/>
</dbReference>
<feature type="compositionally biased region" description="Basic residues" evidence="7">
    <location>
        <begin position="205"/>
        <end position="218"/>
    </location>
</feature>
<comment type="subcellular location">
    <subcellularLocation>
        <location evidence="1">Nucleus inner membrane</location>
    </subcellularLocation>
</comment>
<dbReference type="GO" id="GO:0003682">
    <property type="term" value="F:chromatin binding"/>
    <property type="evidence" value="ECO:0007669"/>
    <property type="project" value="InterPro"/>
</dbReference>
<reference evidence="10" key="1">
    <citation type="submission" date="2019-10" db="EMBL/GenBank/DDBJ databases">
        <authorList>
            <consortium name="DOE Joint Genome Institute"/>
            <person name="Kuo A."/>
            <person name="Miyauchi S."/>
            <person name="Kiss E."/>
            <person name="Drula E."/>
            <person name="Kohler A."/>
            <person name="Sanchez-Garcia M."/>
            <person name="Andreopoulos B."/>
            <person name="Barry K.W."/>
            <person name="Bonito G."/>
            <person name="Buee M."/>
            <person name="Carver A."/>
            <person name="Chen C."/>
            <person name="Cichocki N."/>
            <person name="Clum A."/>
            <person name="Culley D."/>
            <person name="Crous P.W."/>
            <person name="Fauchery L."/>
            <person name="Girlanda M."/>
            <person name="Hayes R."/>
            <person name="Keri Z."/>
            <person name="LaButti K."/>
            <person name="Lipzen A."/>
            <person name="Lombard V."/>
            <person name="Magnuson J."/>
            <person name="Maillard F."/>
            <person name="Morin E."/>
            <person name="Murat C."/>
            <person name="Nolan M."/>
            <person name="Ohm R."/>
            <person name="Pangilinan J."/>
            <person name="Pereira M."/>
            <person name="Perotto S."/>
            <person name="Peter M."/>
            <person name="Riley R."/>
            <person name="Sitrit Y."/>
            <person name="Stielow B."/>
            <person name="Szollosi G."/>
            <person name="Zifcakova L."/>
            <person name="Stursova M."/>
            <person name="Spatafora J.W."/>
            <person name="Tedersoo L."/>
            <person name="Vaario L.-M."/>
            <person name="Yamada A."/>
            <person name="Yan M."/>
            <person name="Wang P."/>
            <person name="Xu J."/>
            <person name="Bruns T."/>
            <person name="Baldrian P."/>
            <person name="Vilgalys R."/>
            <person name="Henrissat B."/>
            <person name="Grigoriev I.V."/>
            <person name="Hibbett D."/>
            <person name="Nagy L.G."/>
            <person name="Martin F.M."/>
        </authorList>
    </citation>
    <scope>NUCLEOTIDE SEQUENCE</scope>
    <source>
        <strain evidence="10">BED1</strain>
    </source>
</reference>
<dbReference type="GO" id="GO:0005637">
    <property type="term" value="C:nuclear inner membrane"/>
    <property type="evidence" value="ECO:0007669"/>
    <property type="project" value="UniProtKB-SubCell"/>
</dbReference>
<sequence length="784" mass="87610">MSRSLTATQIISQGDYLDNDFDSNTLTVSQLLGVLTHHQIRYPTPYTKAKLVQSFLDEIKPKVVKLRKERLKRQNSLASDDGITDGLTGRPLNTDTKVTRRSSRRLSRPPEFDEPSQRPEPPKRRRSSAQPDLGRIPRTKVRANVPALVEESEPEEEPPRETTRKKKEHPQTRRISLGYDSGWEENNIFQSGAESSPTQPSPVRRTTRKSTSHKKSRHSMSAPPQLSPPSSPIKAPFFSPPSQRSPPQSKFEPQLPLDIPRQPSVLSPPGKRTTFLPLSHPSSPSLALEQLPQFRSRDMDSGVADHDSDSVAPPVNVPEGEPEEFKLNEQVTPVSEHVSSAAINHHEPRTKSSSYLLMFLYGICFLVFSSIVVKYKRESASIGFCDAGSNSSRALQEFQAHISAIEPCIRANRTFLDMPSELLDAITAKDGTSCPPLSLIPLPHPSACTPCPAYAACSQHTVTCNSGYLLRPHPILALLSPFGTAPSAAVEIVWNFISEVADGLPGLGPVAFSPHCIEDPRRKRNIGALGKAIEALLGQERGRRVCAGVEEGQLTIPDSEEGEARKWGLEVEVLRETMKKKTQPHLLDTFDDTFNEAMQQLVEWGSVVFGEDMSGHRYLAHKTANLTLNCKLTVKLREVWLRWRATTFVLFTSGCMLYALQRFRAQRQIENKRVAELVQIALDTLRNQELAHHTDPVTAPQPYLSSLQLRDLILQEQHSISARKRLWDQVERVVEGNANVRVNLEEVQGGDEHRVWRWVGTAGRGPEYRKRVQSETEKGEGQVA</sequence>
<evidence type="ECO:0000313" key="11">
    <source>
        <dbReference type="Proteomes" id="UP001194468"/>
    </source>
</evidence>
<feature type="domain" description="Man1/Src1-like C-terminal" evidence="8">
    <location>
        <begin position="364"/>
        <end position="760"/>
    </location>
</feature>
<evidence type="ECO:0000256" key="6">
    <source>
        <dbReference type="ARBA" id="ARBA00023242"/>
    </source>
</evidence>
<feature type="compositionally biased region" description="Basic and acidic residues" evidence="7">
    <location>
        <begin position="298"/>
        <end position="309"/>
    </location>
</feature>
<feature type="region of interest" description="Disordered" evidence="7">
    <location>
        <begin position="70"/>
        <end position="285"/>
    </location>
</feature>
<accession>A0AAD4C3W4</accession>
<dbReference type="InterPro" id="IPR044780">
    <property type="entry name" value="Heh2/Src1"/>
</dbReference>
<proteinExistence type="predicted"/>
<dbReference type="InterPro" id="IPR025856">
    <property type="entry name" value="HeH/LEM_domain"/>
</dbReference>
<dbReference type="GO" id="GO:0071763">
    <property type="term" value="P:nuclear membrane organization"/>
    <property type="evidence" value="ECO:0007669"/>
    <property type="project" value="TreeGrafter"/>
</dbReference>
<evidence type="ECO:0000256" key="3">
    <source>
        <dbReference type="ARBA" id="ARBA00022692"/>
    </source>
</evidence>
<feature type="region of interest" description="Disordered" evidence="7">
    <location>
        <begin position="298"/>
        <end position="318"/>
    </location>
</feature>
<evidence type="ECO:0000256" key="1">
    <source>
        <dbReference type="ARBA" id="ARBA00004540"/>
    </source>
</evidence>
<keyword evidence="3" id="KW-0812">Transmembrane</keyword>
<dbReference type="EMBL" id="WHUW01000004">
    <property type="protein sequence ID" value="KAF8447999.1"/>
    <property type="molecule type" value="Genomic_DNA"/>
</dbReference>
<keyword evidence="2" id="KW-0597">Phosphoprotein</keyword>
<evidence type="ECO:0000256" key="2">
    <source>
        <dbReference type="ARBA" id="ARBA00022553"/>
    </source>
</evidence>
<feature type="compositionally biased region" description="Low complexity" evidence="7">
    <location>
        <begin position="236"/>
        <end position="249"/>
    </location>
</feature>
<evidence type="ECO:0000313" key="10">
    <source>
        <dbReference type="EMBL" id="KAF8447999.1"/>
    </source>
</evidence>
<evidence type="ECO:0000256" key="5">
    <source>
        <dbReference type="ARBA" id="ARBA00023136"/>
    </source>
</evidence>
<dbReference type="Proteomes" id="UP001194468">
    <property type="component" value="Unassembled WGS sequence"/>
</dbReference>
<feature type="compositionally biased region" description="Polar residues" evidence="7">
    <location>
        <begin position="187"/>
        <end position="198"/>
    </location>
</feature>
<feature type="domain" description="HeH/LEM" evidence="9">
    <location>
        <begin position="24"/>
        <end position="55"/>
    </location>
</feature>
<organism evidence="10 11">
    <name type="scientific">Boletus edulis BED1</name>
    <dbReference type="NCBI Taxonomy" id="1328754"/>
    <lineage>
        <taxon>Eukaryota</taxon>
        <taxon>Fungi</taxon>
        <taxon>Dikarya</taxon>
        <taxon>Basidiomycota</taxon>
        <taxon>Agaricomycotina</taxon>
        <taxon>Agaricomycetes</taxon>
        <taxon>Agaricomycetidae</taxon>
        <taxon>Boletales</taxon>
        <taxon>Boletineae</taxon>
        <taxon>Boletaceae</taxon>
        <taxon>Boletoideae</taxon>
        <taxon>Boletus</taxon>
    </lineage>
</organism>
<evidence type="ECO:0000259" key="8">
    <source>
        <dbReference type="Pfam" id="PF09402"/>
    </source>
</evidence>
<dbReference type="Pfam" id="PF09402">
    <property type="entry name" value="MSC"/>
    <property type="match status" value="1"/>
</dbReference>
<feature type="compositionally biased region" description="Basic and acidic residues" evidence="7">
    <location>
        <begin position="108"/>
        <end position="122"/>
    </location>
</feature>
<dbReference type="PANTHER" id="PTHR47808:SF2">
    <property type="entry name" value="LEM DOMAIN-CONTAINING PROTEIN 2"/>
    <property type="match status" value="1"/>
</dbReference>
<dbReference type="GO" id="GO:0034399">
    <property type="term" value="C:nuclear periphery"/>
    <property type="evidence" value="ECO:0007669"/>
    <property type="project" value="TreeGrafter"/>
</dbReference>
<dbReference type="InterPro" id="IPR041885">
    <property type="entry name" value="MAN1_winged_helix_dom"/>
</dbReference>
<evidence type="ECO:0000256" key="4">
    <source>
        <dbReference type="ARBA" id="ARBA00022989"/>
    </source>
</evidence>
<dbReference type="GO" id="GO:0005783">
    <property type="term" value="C:endoplasmic reticulum"/>
    <property type="evidence" value="ECO:0007669"/>
    <property type="project" value="TreeGrafter"/>
</dbReference>
<dbReference type="Gene3D" id="1.10.10.1180">
    <property type="entry name" value="MAN1, winged-helix domain"/>
    <property type="match status" value="1"/>
</dbReference>
<keyword evidence="11" id="KW-1185">Reference proteome</keyword>
<gene>
    <name evidence="10" type="ORF">L210DRAFT_3473242</name>
</gene>
<keyword evidence="5" id="KW-0472">Membrane</keyword>
<dbReference type="PANTHER" id="PTHR47808">
    <property type="entry name" value="INNER NUCLEAR MEMBRANE PROTEIN HEH2-RELATED"/>
    <property type="match status" value="1"/>
</dbReference>
<protein>
    <submittedName>
        <fullName evidence="10">Man1-Src1p-C-terminal domain-containing protein</fullName>
    </submittedName>
</protein>
<dbReference type="InterPro" id="IPR018996">
    <property type="entry name" value="Man1/Src1-like_C"/>
</dbReference>
<feature type="compositionally biased region" description="Low complexity" evidence="7">
    <location>
        <begin position="276"/>
        <end position="285"/>
    </location>
</feature>
<name>A0AAD4C3W4_BOLED</name>
<evidence type="ECO:0000256" key="7">
    <source>
        <dbReference type="SAM" id="MobiDB-lite"/>
    </source>
</evidence>
<dbReference type="AlphaFoldDB" id="A0AAD4C3W4"/>
<comment type="caution">
    <text evidence="10">The sequence shown here is derived from an EMBL/GenBank/DDBJ whole genome shotgun (WGS) entry which is preliminary data.</text>
</comment>